<proteinExistence type="predicted"/>
<name>A0AAF3EBY1_9BILA</name>
<keyword evidence="2" id="KW-1185">Reference proteome</keyword>
<dbReference type="AlphaFoldDB" id="A0AAF3EBY1"/>
<evidence type="ECO:0000313" key="2">
    <source>
        <dbReference type="Proteomes" id="UP000887575"/>
    </source>
</evidence>
<feature type="signal peptide" evidence="1">
    <location>
        <begin position="1"/>
        <end position="22"/>
    </location>
</feature>
<reference evidence="3" key="1">
    <citation type="submission" date="2024-02" db="UniProtKB">
        <authorList>
            <consortium name="WormBaseParasite"/>
        </authorList>
    </citation>
    <scope>IDENTIFICATION</scope>
</reference>
<organism evidence="2 3">
    <name type="scientific">Mesorhabditis belari</name>
    <dbReference type="NCBI Taxonomy" id="2138241"/>
    <lineage>
        <taxon>Eukaryota</taxon>
        <taxon>Metazoa</taxon>
        <taxon>Ecdysozoa</taxon>
        <taxon>Nematoda</taxon>
        <taxon>Chromadorea</taxon>
        <taxon>Rhabditida</taxon>
        <taxon>Rhabditina</taxon>
        <taxon>Rhabditomorpha</taxon>
        <taxon>Rhabditoidea</taxon>
        <taxon>Rhabditidae</taxon>
        <taxon>Mesorhabditinae</taxon>
        <taxon>Mesorhabditis</taxon>
    </lineage>
</organism>
<evidence type="ECO:0000256" key="1">
    <source>
        <dbReference type="SAM" id="SignalP"/>
    </source>
</evidence>
<dbReference type="WBParaSite" id="MBELARI_LOCUS11448">
    <property type="protein sequence ID" value="MBELARI_LOCUS11448"/>
    <property type="gene ID" value="MBELARI_LOCUS11448"/>
</dbReference>
<keyword evidence="1" id="KW-0732">Signal</keyword>
<evidence type="ECO:0008006" key="4">
    <source>
        <dbReference type="Google" id="ProtNLM"/>
    </source>
</evidence>
<protein>
    <recommendedName>
        <fullName evidence="4">Secreted protein</fullName>
    </recommendedName>
</protein>
<feature type="chain" id="PRO_5041913161" description="Secreted protein" evidence="1">
    <location>
        <begin position="23"/>
        <end position="290"/>
    </location>
</feature>
<accession>A0AAF3EBY1</accession>
<sequence>MNANPLVVFVLFAGIALVGVRAASFSRPRLNFPLARFIDESDSSEEELLDRICSDFGSIVRDGQNISMGLRRDFCVGEALLCDENKRKMTKDLVNCLDAGKDQIDPICQADLLNGHKDKCDNFEVAFAAFGCAYNSQIDKCSKGKSDLASLSLVLYELVLKSEADYPSSSSAMSTIDGTQLFTLGLPLFNASAPTKSSISHSELRAACSKILREIVEEFDFERCARKEKALDRVAVRCQHCDLALIGIKTIILHALSKAHIDQLIQNNIQVTDEDLQFWCDVLKEYRIQK</sequence>
<dbReference type="Proteomes" id="UP000887575">
    <property type="component" value="Unassembled WGS sequence"/>
</dbReference>
<evidence type="ECO:0000313" key="3">
    <source>
        <dbReference type="WBParaSite" id="MBELARI_LOCUS11448"/>
    </source>
</evidence>